<gene>
    <name evidence="1" type="ORF">BVRB_023920</name>
</gene>
<reference evidence="1 2" key="1">
    <citation type="journal article" date="2014" name="Nature">
        <title>The genome of the recently domesticated crop plant sugar beet (Beta vulgaris).</title>
        <authorList>
            <person name="Dohm J.C."/>
            <person name="Minoche A.E."/>
            <person name="Holtgrawe D."/>
            <person name="Capella-Gutierrez S."/>
            <person name="Zakrzewski F."/>
            <person name="Tafer H."/>
            <person name="Rupp O."/>
            <person name="Sorensen T.R."/>
            <person name="Stracke R."/>
            <person name="Reinhardt R."/>
            <person name="Goesmann A."/>
            <person name="Kraft T."/>
            <person name="Schulz B."/>
            <person name="Stadler P.F."/>
            <person name="Schmidt T."/>
            <person name="Gabaldon T."/>
            <person name="Lehrach H."/>
            <person name="Weisshaar B."/>
            <person name="Himmelbauer H."/>
        </authorList>
    </citation>
    <scope>NUCLEOTIDE SEQUENCE [LARGE SCALE GENOMIC DNA]</scope>
    <source>
        <tissue evidence="1">Taproot</tissue>
    </source>
</reference>
<accession>A0A0J8B2V1</accession>
<dbReference type="Proteomes" id="UP000035740">
    <property type="component" value="Unassembled WGS sequence"/>
</dbReference>
<organism evidence="1 2">
    <name type="scientific">Beta vulgaris subsp. vulgaris</name>
    <name type="common">Beet</name>
    <dbReference type="NCBI Taxonomy" id="3555"/>
    <lineage>
        <taxon>Eukaryota</taxon>
        <taxon>Viridiplantae</taxon>
        <taxon>Streptophyta</taxon>
        <taxon>Embryophyta</taxon>
        <taxon>Tracheophyta</taxon>
        <taxon>Spermatophyta</taxon>
        <taxon>Magnoliopsida</taxon>
        <taxon>eudicotyledons</taxon>
        <taxon>Gunneridae</taxon>
        <taxon>Pentapetalae</taxon>
        <taxon>Caryophyllales</taxon>
        <taxon>Chenopodiaceae</taxon>
        <taxon>Betoideae</taxon>
        <taxon>Beta</taxon>
    </lineage>
</organism>
<sequence>MHLGKVIQGPKEALRGYVKRLNLEALQIQDLNAGVAFDAFIRGLRPGSFKFDLVKKKITTLTEALREAEAFIHATEVCAEAKQPEVKKVEEAVQPKKICPRRLTLGQ</sequence>
<dbReference type="OMA" id="ADIMTHA"/>
<name>A0A0J8B2V1_BETVV</name>
<evidence type="ECO:0000313" key="1">
    <source>
        <dbReference type="EMBL" id="KMS94188.1"/>
    </source>
</evidence>
<dbReference type="Gramene" id="KMS94188">
    <property type="protein sequence ID" value="KMS94188"/>
    <property type="gene ID" value="BVRB_023920"/>
</dbReference>
<protein>
    <recommendedName>
        <fullName evidence="3">Retrotransposon gag domain-containing protein</fullName>
    </recommendedName>
</protein>
<dbReference type="OrthoDB" id="1737504at2759"/>
<dbReference type="AlphaFoldDB" id="A0A0J8B2V1"/>
<evidence type="ECO:0008006" key="3">
    <source>
        <dbReference type="Google" id="ProtNLM"/>
    </source>
</evidence>
<keyword evidence="2" id="KW-1185">Reference proteome</keyword>
<evidence type="ECO:0000313" key="2">
    <source>
        <dbReference type="Proteomes" id="UP000035740"/>
    </source>
</evidence>
<proteinExistence type="predicted"/>
<dbReference type="EMBL" id="KQ095460">
    <property type="protein sequence ID" value="KMS94188.1"/>
    <property type="molecule type" value="Genomic_DNA"/>
</dbReference>